<dbReference type="PROSITE" id="PS00018">
    <property type="entry name" value="EF_HAND_1"/>
    <property type="match status" value="1"/>
</dbReference>
<dbReference type="Gene3D" id="1.10.238.10">
    <property type="entry name" value="EF-hand"/>
    <property type="match status" value="1"/>
</dbReference>
<proteinExistence type="predicted"/>
<sequence length="362" mass="39837">MSSTDTIPLQCPAQTPYRSSVQYRQHTAPMSSTDSIPLQCPVQTAYRSNVQYRQHTAPVSSTDTIPLQCPAQTPYRSSVQYRHHTAPVSSTDTIPLQCPAQNMPYADFVSAPAWLCPSEGRTELARYQTVTTSTHRVKQKGWSVSHGSRALPAVEPPVIPTREATHGDGEREERGSEGRTLMTLTLTFTPCTQLNMASVGRALAASGEEEKQPSPHTDESPAPAPPPQPVLEGSELGHCRARAAMCLNPIGWYSKPHSVWSPAIDKSGAFTIMDQNRDGFIDENDLRDTFAAVGRLNVKQEAIDEMLKEPQDPLTLLSFSPCLGRSSKMEQMFTAFPPDVAGNLDYKNLVYIITHGEEKDQK</sequence>
<evidence type="ECO:0000313" key="7">
    <source>
        <dbReference type="Proteomes" id="UP001239994"/>
    </source>
</evidence>
<dbReference type="EMBL" id="JAROKS010000009">
    <property type="protein sequence ID" value="KAK1800988.1"/>
    <property type="molecule type" value="Genomic_DNA"/>
</dbReference>
<evidence type="ECO:0000256" key="1">
    <source>
        <dbReference type="ARBA" id="ARBA00022723"/>
    </source>
</evidence>
<evidence type="ECO:0000313" key="6">
    <source>
        <dbReference type="EMBL" id="KAK1800988.1"/>
    </source>
</evidence>
<feature type="region of interest" description="Disordered" evidence="4">
    <location>
        <begin position="203"/>
        <end position="233"/>
    </location>
</feature>
<organism evidence="6 7">
    <name type="scientific">Electrophorus voltai</name>
    <dbReference type="NCBI Taxonomy" id="2609070"/>
    <lineage>
        <taxon>Eukaryota</taxon>
        <taxon>Metazoa</taxon>
        <taxon>Chordata</taxon>
        <taxon>Craniata</taxon>
        <taxon>Vertebrata</taxon>
        <taxon>Euteleostomi</taxon>
        <taxon>Actinopterygii</taxon>
        <taxon>Neopterygii</taxon>
        <taxon>Teleostei</taxon>
        <taxon>Ostariophysi</taxon>
        <taxon>Gymnotiformes</taxon>
        <taxon>Gymnotoidei</taxon>
        <taxon>Gymnotidae</taxon>
        <taxon>Electrophorus</taxon>
    </lineage>
</organism>
<keyword evidence="7" id="KW-1185">Reference proteome</keyword>
<name>A0AAD9E1K8_9TELE</name>
<protein>
    <recommendedName>
        <fullName evidence="5">EF-hand domain-containing protein</fullName>
    </recommendedName>
</protein>
<gene>
    <name evidence="6" type="ORF">P4O66_004732</name>
</gene>
<keyword evidence="2" id="KW-0677">Repeat</keyword>
<dbReference type="PROSITE" id="PS50222">
    <property type="entry name" value="EF_HAND_2"/>
    <property type="match status" value="1"/>
</dbReference>
<feature type="region of interest" description="Disordered" evidence="4">
    <location>
        <begin position="138"/>
        <end position="179"/>
    </location>
</feature>
<feature type="compositionally biased region" description="Basic and acidic residues" evidence="4">
    <location>
        <begin position="208"/>
        <end position="219"/>
    </location>
</feature>
<keyword evidence="1" id="KW-0479">Metal-binding</keyword>
<dbReference type="PANTHER" id="PTHR23049">
    <property type="entry name" value="MYOSIN REGULATORY LIGHT CHAIN 2"/>
    <property type="match status" value="1"/>
</dbReference>
<dbReference type="InterPro" id="IPR011992">
    <property type="entry name" value="EF-hand-dom_pair"/>
</dbReference>
<dbReference type="InterPro" id="IPR050403">
    <property type="entry name" value="Myosin_RLC"/>
</dbReference>
<feature type="domain" description="EF-hand" evidence="5">
    <location>
        <begin position="269"/>
        <end position="296"/>
    </location>
</feature>
<dbReference type="SUPFAM" id="SSF47473">
    <property type="entry name" value="EF-hand"/>
    <property type="match status" value="1"/>
</dbReference>
<keyword evidence="3" id="KW-0106">Calcium</keyword>
<dbReference type="Proteomes" id="UP001239994">
    <property type="component" value="Unassembled WGS sequence"/>
</dbReference>
<comment type="caution">
    <text evidence="6">The sequence shown here is derived from an EMBL/GenBank/DDBJ whole genome shotgun (WGS) entry which is preliminary data.</text>
</comment>
<evidence type="ECO:0000259" key="5">
    <source>
        <dbReference type="PROSITE" id="PS50222"/>
    </source>
</evidence>
<dbReference type="AlphaFoldDB" id="A0AAD9E1K8"/>
<evidence type="ECO:0000256" key="3">
    <source>
        <dbReference type="ARBA" id="ARBA00022837"/>
    </source>
</evidence>
<dbReference type="GO" id="GO:0005509">
    <property type="term" value="F:calcium ion binding"/>
    <property type="evidence" value="ECO:0007669"/>
    <property type="project" value="InterPro"/>
</dbReference>
<reference evidence="6" key="1">
    <citation type="submission" date="2023-03" db="EMBL/GenBank/DDBJ databases">
        <title>Electrophorus voltai genome.</title>
        <authorList>
            <person name="Bian C."/>
        </authorList>
    </citation>
    <scope>NUCLEOTIDE SEQUENCE</scope>
    <source>
        <strain evidence="6">CB-2022</strain>
        <tissue evidence="6">Muscle</tissue>
    </source>
</reference>
<accession>A0AAD9E1K8</accession>
<feature type="compositionally biased region" description="Basic and acidic residues" evidence="4">
    <location>
        <begin position="163"/>
        <end position="177"/>
    </location>
</feature>
<evidence type="ECO:0000256" key="2">
    <source>
        <dbReference type="ARBA" id="ARBA00022737"/>
    </source>
</evidence>
<dbReference type="InterPro" id="IPR018247">
    <property type="entry name" value="EF_Hand_1_Ca_BS"/>
</dbReference>
<dbReference type="InterPro" id="IPR002048">
    <property type="entry name" value="EF_hand_dom"/>
</dbReference>
<evidence type="ECO:0000256" key="4">
    <source>
        <dbReference type="SAM" id="MobiDB-lite"/>
    </source>
</evidence>